<evidence type="ECO:0000256" key="1">
    <source>
        <dbReference type="ARBA" id="ARBA00004651"/>
    </source>
</evidence>
<dbReference type="RefSeq" id="WP_178365495.1">
    <property type="nucleotide sequence ID" value="NZ_JACADJ010000007.1"/>
</dbReference>
<evidence type="ECO:0000256" key="5">
    <source>
        <dbReference type="ARBA" id="ARBA00023136"/>
    </source>
</evidence>
<gene>
    <name evidence="7" type="ORF">HXW94_03385</name>
</gene>
<dbReference type="EMBL" id="JACADJ010000007">
    <property type="protein sequence ID" value="NWH04040.1"/>
    <property type="molecule type" value="Genomic_DNA"/>
</dbReference>
<sequence length="331" mass="36273">MNRMTTIPGIRSGFHPIHIVFIIILLSGLVAFPFVSGNRFYISLITEMMIYGLLAMSLDVLLGYTGLLSFMHNAYLGISAYVVGLFLIHVSPASFWLACLAGIAFTCVVALPVGWVQVRTGGLAFALLTLAFGMMFHTIVWKWYDVTGGDDGLMGMPNPDINLFGITIGNSGDPLVIYMFTLVIVTLCFFITRRIINSPFGAVLEAIRENESRAAFIGINVRKYKLLGWMLACLLAGIAGALFILYKGYIGPSTMSAFAGAGVLMMVLLGGMGSLWGPLAGAVFFIYIQDYISTMTEHWEIYLGLVVIFLVLFLPTGFAGLTDHIRRLRKE</sequence>
<feature type="transmembrane region" description="Helical" evidence="6">
    <location>
        <begin position="40"/>
        <end position="61"/>
    </location>
</feature>
<feature type="transmembrane region" description="Helical" evidence="6">
    <location>
        <begin position="73"/>
        <end position="89"/>
    </location>
</feature>
<proteinExistence type="predicted"/>
<organism evidence="7 8">
    <name type="scientific">Desulfobacter latus</name>
    <dbReference type="NCBI Taxonomy" id="2292"/>
    <lineage>
        <taxon>Bacteria</taxon>
        <taxon>Pseudomonadati</taxon>
        <taxon>Thermodesulfobacteriota</taxon>
        <taxon>Desulfobacteria</taxon>
        <taxon>Desulfobacterales</taxon>
        <taxon>Desulfobacteraceae</taxon>
        <taxon>Desulfobacter</taxon>
    </lineage>
</organism>
<feature type="transmembrane region" description="Helical" evidence="6">
    <location>
        <begin position="258"/>
        <end position="287"/>
    </location>
</feature>
<keyword evidence="5 6" id="KW-0472">Membrane</keyword>
<name>A0A850SVG0_9BACT</name>
<feature type="transmembrane region" description="Helical" evidence="6">
    <location>
        <begin position="12"/>
        <end position="34"/>
    </location>
</feature>
<dbReference type="GO" id="GO:0005886">
    <property type="term" value="C:plasma membrane"/>
    <property type="evidence" value="ECO:0007669"/>
    <property type="project" value="UniProtKB-SubCell"/>
</dbReference>
<keyword evidence="3 6" id="KW-0812">Transmembrane</keyword>
<reference evidence="7 8" key="1">
    <citation type="submission" date="2020-06" db="EMBL/GenBank/DDBJ databases">
        <title>High-quality draft genome of sulfate reducer Desulfobacter latus type strain AcrS2 isolated from marine sediment.</title>
        <authorList>
            <person name="Hoppe M."/>
            <person name="Larsen C.K."/>
            <person name="Marshall I.P.G."/>
            <person name="Schramm A."/>
            <person name="Marietou A.G."/>
        </authorList>
    </citation>
    <scope>NUCLEOTIDE SEQUENCE [LARGE SCALE GENOMIC DNA]</scope>
    <source>
        <strain evidence="7 8">AcRS2</strain>
    </source>
</reference>
<dbReference type="Pfam" id="PF02653">
    <property type="entry name" value="BPD_transp_2"/>
    <property type="match status" value="1"/>
</dbReference>
<keyword evidence="8" id="KW-1185">Reference proteome</keyword>
<dbReference type="AlphaFoldDB" id="A0A850SVG0"/>
<accession>A0A850SVG0</accession>
<dbReference type="Proteomes" id="UP000553343">
    <property type="component" value="Unassembled WGS sequence"/>
</dbReference>
<feature type="transmembrane region" description="Helical" evidence="6">
    <location>
        <begin position="95"/>
        <end position="116"/>
    </location>
</feature>
<feature type="transmembrane region" description="Helical" evidence="6">
    <location>
        <begin position="226"/>
        <end position="246"/>
    </location>
</feature>
<evidence type="ECO:0000256" key="3">
    <source>
        <dbReference type="ARBA" id="ARBA00022692"/>
    </source>
</evidence>
<evidence type="ECO:0000256" key="2">
    <source>
        <dbReference type="ARBA" id="ARBA00022475"/>
    </source>
</evidence>
<keyword evidence="4 6" id="KW-1133">Transmembrane helix</keyword>
<evidence type="ECO:0000313" key="8">
    <source>
        <dbReference type="Proteomes" id="UP000553343"/>
    </source>
</evidence>
<dbReference type="GO" id="GO:0015658">
    <property type="term" value="F:branched-chain amino acid transmembrane transporter activity"/>
    <property type="evidence" value="ECO:0007669"/>
    <property type="project" value="InterPro"/>
</dbReference>
<dbReference type="PANTHER" id="PTHR30482:SF17">
    <property type="entry name" value="ABC TRANSPORTER ATP-BINDING PROTEIN"/>
    <property type="match status" value="1"/>
</dbReference>
<dbReference type="PANTHER" id="PTHR30482">
    <property type="entry name" value="HIGH-AFFINITY BRANCHED-CHAIN AMINO ACID TRANSPORT SYSTEM PERMEASE"/>
    <property type="match status" value="1"/>
</dbReference>
<evidence type="ECO:0000256" key="4">
    <source>
        <dbReference type="ARBA" id="ARBA00022989"/>
    </source>
</evidence>
<dbReference type="CDD" id="cd06581">
    <property type="entry name" value="TM_PBP1_LivM_like"/>
    <property type="match status" value="1"/>
</dbReference>
<dbReference type="InterPro" id="IPR043428">
    <property type="entry name" value="LivM-like"/>
</dbReference>
<evidence type="ECO:0000256" key="6">
    <source>
        <dbReference type="SAM" id="Phobius"/>
    </source>
</evidence>
<protein>
    <submittedName>
        <fullName evidence="7">Branched-chain amino acid ABC transporter permease</fullName>
    </submittedName>
</protein>
<comment type="subcellular location">
    <subcellularLocation>
        <location evidence="1">Cell membrane</location>
        <topology evidence="1">Multi-pass membrane protein</topology>
    </subcellularLocation>
</comment>
<feature type="transmembrane region" description="Helical" evidence="6">
    <location>
        <begin position="123"/>
        <end position="144"/>
    </location>
</feature>
<dbReference type="InterPro" id="IPR001851">
    <property type="entry name" value="ABC_transp_permease"/>
</dbReference>
<keyword evidence="2" id="KW-1003">Cell membrane</keyword>
<evidence type="ECO:0000313" key="7">
    <source>
        <dbReference type="EMBL" id="NWH04040.1"/>
    </source>
</evidence>
<feature type="transmembrane region" description="Helical" evidence="6">
    <location>
        <begin position="175"/>
        <end position="192"/>
    </location>
</feature>
<comment type="caution">
    <text evidence="7">The sequence shown here is derived from an EMBL/GenBank/DDBJ whole genome shotgun (WGS) entry which is preliminary data.</text>
</comment>
<feature type="transmembrane region" description="Helical" evidence="6">
    <location>
        <begin position="299"/>
        <end position="321"/>
    </location>
</feature>